<evidence type="ECO:0000259" key="13">
    <source>
        <dbReference type="PROSITE" id="PS51198"/>
    </source>
</evidence>
<dbReference type="InterPro" id="IPR013986">
    <property type="entry name" value="DExx_box_DNA_helicase_dom_sf"/>
</dbReference>
<evidence type="ECO:0000256" key="4">
    <source>
        <dbReference type="ARBA" id="ARBA00022806"/>
    </source>
</evidence>
<evidence type="ECO:0000313" key="16">
    <source>
        <dbReference type="Proteomes" id="UP000199603"/>
    </source>
</evidence>
<dbReference type="Gene3D" id="3.40.50.300">
    <property type="entry name" value="P-loop containing nucleotide triphosphate hydrolases"/>
    <property type="match status" value="2"/>
</dbReference>
<dbReference type="RefSeq" id="WP_091245234.1">
    <property type="nucleotide sequence ID" value="NZ_FNAG01000015.1"/>
</dbReference>
<dbReference type="GO" id="GO:0000725">
    <property type="term" value="P:recombinational repair"/>
    <property type="evidence" value="ECO:0007669"/>
    <property type="project" value="TreeGrafter"/>
</dbReference>
<dbReference type="Proteomes" id="UP000199603">
    <property type="component" value="Unassembled WGS sequence"/>
</dbReference>
<feature type="domain" description="UvrD-like helicase ATP-binding" evidence="13">
    <location>
        <begin position="1"/>
        <end position="274"/>
    </location>
</feature>
<keyword evidence="6" id="KW-0238">DNA-binding</keyword>
<feature type="binding site" evidence="12">
    <location>
        <begin position="20"/>
        <end position="27"/>
    </location>
    <ligand>
        <name>ATP</name>
        <dbReference type="ChEBI" id="CHEBI:30616"/>
    </ligand>
</feature>
<dbReference type="EMBL" id="FNAG01000015">
    <property type="protein sequence ID" value="SDE04272.1"/>
    <property type="molecule type" value="Genomic_DNA"/>
</dbReference>
<evidence type="ECO:0000256" key="1">
    <source>
        <dbReference type="ARBA" id="ARBA00009922"/>
    </source>
</evidence>
<accession>A0A1G6ZP50</accession>
<dbReference type="OrthoDB" id="9806690at2"/>
<keyword evidence="3 12" id="KW-0378">Hydrolase</keyword>
<dbReference type="PANTHER" id="PTHR11070">
    <property type="entry name" value="UVRD / RECB / PCRA DNA HELICASE FAMILY MEMBER"/>
    <property type="match status" value="1"/>
</dbReference>
<dbReference type="InterPro" id="IPR014016">
    <property type="entry name" value="UvrD-like_ATP-bd"/>
</dbReference>
<keyword evidence="4 12" id="KW-0347">Helicase</keyword>
<dbReference type="Pfam" id="PF00580">
    <property type="entry name" value="UvrD-helicase"/>
    <property type="match status" value="1"/>
</dbReference>
<dbReference type="PROSITE" id="PS51198">
    <property type="entry name" value="UVRD_HELICASE_ATP_BIND"/>
    <property type="match status" value="1"/>
</dbReference>
<comment type="similarity">
    <text evidence="1">Belongs to the helicase family. UvrD subfamily.</text>
</comment>
<name>A0A1G6ZP50_9GAMM</name>
<dbReference type="Gene3D" id="1.10.10.160">
    <property type="match status" value="1"/>
</dbReference>
<evidence type="ECO:0000256" key="3">
    <source>
        <dbReference type="ARBA" id="ARBA00022801"/>
    </source>
</evidence>
<organism evidence="15 16">
    <name type="scientific">Aquimonas voraii</name>
    <dbReference type="NCBI Taxonomy" id="265719"/>
    <lineage>
        <taxon>Bacteria</taxon>
        <taxon>Pseudomonadati</taxon>
        <taxon>Pseudomonadota</taxon>
        <taxon>Gammaproteobacteria</taxon>
        <taxon>Lysobacterales</taxon>
        <taxon>Lysobacteraceae</taxon>
        <taxon>Aquimonas</taxon>
    </lineage>
</organism>
<dbReference type="Pfam" id="PF13361">
    <property type="entry name" value="UvrD_C"/>
    <property type="match status" value="1"/>
</dbReference>
<dbReference type="GO" id="GO:0043138">
    <property type="term" value="F:3'-5' DNA helicase activity"/>
    <property type="evidence" value="ECO:0007669"/>
    <property type="project" value="UniProtKB-EC"/>
</dbReference>
<keyword evidence="5 12" id="KW-0067">ATP-binding</keyword>
<dbReference type="GO" id="GO:0005524">
    <property type="term" value="F:ATP binding"/>
    <property type="evidence" value="ECO:0007669"/>
    <property type="project" value="UniProtKB-UniRule"/>
</dbReference>
<dbReference type="CDD" id="cd17932">
    <property type="entry name" value="DEXQc_UvrD"/>
    <property type="match status" value="1"/>
</dbReference>
<evidence type="ECO:0000256" key="2">
    <source>
        <dbReference type="ARBA" id="ARBA00022741"/>
    </source>
</evidence>
<comment type="catalytic activity">
    <reaction evidence="11">
        <text>ATP + H2O = ADP + phosphate + H(+)</text>
        <dbReference type="Rhea" id="RHEA:13065"/>
        <dbReference type="ChEBI" id="CHEBI:15377"/>
        <dbReference type="ChEBI" id="CHEBI:15378"/>
        <dbReference type="ChEBI" id="CHEBI:30616"/>
        <dbReference type="ChEBI" id="CHEBI:43474"/>
        <dbReference type="ChEBI" id="CHEBI:456216"/>
        <dbReference type="EC" id="5.6.2.4"/>
    </reaction>
</comment>
<dbReference type="GO" id="GO:0016887">
    <property type="term" value="F:ATP hydrolysis activity"/>
    <property type="evidence" value="ECO:0007669"/>
    <property type="project" value="RHEA"/>
</dbReference>
<dbReference type="PANTHER" id="PTHR11070:SF2">
    <property type="entry name" value="ATP-DEPENDENT DNA HELICASE SRS2"/>
    <property type="match status" value="1"/>
</dbReference>
<reference evidence="15 16" key="1">
    <citation type="submission" date="2016-10" db="EMBL/GenBank/DDBJ databases">
        <authorList>
            <person name="de Groot N.N."/>
        </authorList>
    </citation>
    <scope>NUCLEOTIDE SEQUENCE [LARGE SCALE GENOMIC DNA]</scope>
    <source>
        <strain evidence="15 16">DSM 16957</strain>
    </source>
</reference>
<gene>
    <name evidence="15" type="ORF">SAMN04488509_1158</name>
</gene>
<keyword evidence="2 12" id="KW-0547">Nucleotide-binding</keyword>
<keyword evidence="7" id="KW-0413">Isomerase</keyword>
<evidence type="ECO:0000256" key="11">
    <source>
        <dbReference type="ARBA" id="ARBA00048988"/>
    </source>
</evidence>
<evidence type="ECO:0000259" key="14">
    <source>
        <dbReference type="PROSITE" id="PS51217"/>
    </source>
</evidence>
<dbReference type="InterPro" id="IPR000212">
    <property type="entry name" value="DNA_helicase_UvrD/REP"/>
</dbReference>
<dbReference type="InterPro" id="IPR027417">
    <property type="entry name" value="P-loop_NTPase"/>
</dbReference>
<dbReference type="PROSITE" id="PS51217">
    <property type="entry name" value="UVRD_HELICASE_CTER"/>
    <property type="match status" value="1"/>
</dbReference>
<comment type="catalytic activity">
    <reaction evidence="8">
        <text>Couples ATP hydrolysis with the unwinding of duplex DNA by translocating in the 3'-5' direction.</text>
        <dbReference type="EC" id="5.6.2.4"/>
    </reaction>
</comment>
<evidence type="ECO:0000256" key="6">
    <source>
        <dbReference type="ARBA" id="ARBA00023125"/>
    </source>
</evidence>
<keyword evidence="16" id="KW-1185">Reference proteome</keyword>
<proteinExistence type="inferred from homology"/>
<evidence type="ECO:0000256" key="7">
    <source>
        <dbReference type="ARBA" id="ARBA00023235"/>
    </source>
</evidence>
<evidence type="ECO:0000256" key="8">
    <source>
        <dbReference type="ARBA" id="ARBA00034617"/>
    </source>
</evidence>
<evidence type="ECO:0000313" key="15">
    <source>
        <dbReference type="EMBL" id="SDE04272.1"/>
    </source>
</evidence>
<dbReference type="SUPFAM" id="SSF52540">
    <property type="entry name" value="P-loop containing nucleoside triphosphate hydrolases"/>
    <property type="match status" value="1"/>
</dbReference>
<evidence type="ECO:0000256" key="5">
    <source>
        <dbReference type="ARBA" id="ARBA00022840"/>
    </source>
</evidence>
<dbReference type="STRING" id="265719.SAMN04488509_1158"/>
<evidence type="ECO:0000256" key="12">
    <source>
        <dbReference type="PROSITE-ProRule" id="PRU00560"/>
    </source>
</evidence>
<evidence type="ECO:0000256" key="10">
    <source>
        <dbReference type="ARBA" id="ARBA00034923"/>
    </source>
</evidence>
<dbReference type="GO" id="GO:0003677">
    <property type="term" value="F:DNA binding"/>
    <property type="evidence" value="ECO:0007669"/>
    <property type="project" value="UniProtKB-KW"/>
</dbReference>
<dbReference type="AlphaFoldDB" id="A0A1G6ZP50"/>
<sequence>MLNEAQQRAVEATGHCLVAAGPGSGKTRVLSERGARLLRENPTHRLCAVTFTSDAAHELAQRMLQLVPDAGRRILHGTFHALCKKQLLASGRAVRLINDHQSRDYLRRAFQVLVEEGCGEKFEDFEAAIAALKADPDEVFRVLASVTPTADGIERGPAPASVERGLLLYQESLAANGVLDFADLILQAVFGMRDGSVKPMQVEHLLVDEFQDTDAAQFAWMRGHLDAGVCVTIVGDDDQSIYGWRQALGYAGMDAFAKLARAEHVVLDTTYRCARSIIRSAGQLILQNRERIPKNLRTASSKDGQIRVEGCRSREQELQLIVSRIKACEDPSSWAVLARTNALLDALELAMAGEIEFVREDARSFWSLKGPRLFLGVMKSLVTNDMLGLDAVLGHCGVGQGDLHRIALATHSTYPGAALRFATQDLPELASMPAPVRLLRFGHGPAMPASWISITSGICLCPRRCITVCEISNDRWCWATMALLSL</sequence>
<dbReference type="InterPro" id="IPR014017">
    <property type="entry name" value="DNA_helicase_UvrD-like_C"/>
</dbReference>
<dbReference type="EC" id="5.6.2.4" evidence="9"/>
<protein>
    <recommendedName>
        <fullName evidence="9">DNA 3'-5' helicase</fullName>
        <ecNumber evidence="9">5.6.2.4</ecNumber>
    </recommendedName>
    <alternativeName>
        <fullName evidence="10">DNA 3'-5' helicase II</fullName>
    </alternativeName>
</protein>
<evidence type="ECO:0000256" key="9">
    <source>
        <dbReference type="ARBA" id="ARBA00034808"/>
    </source>
</evidence>
<feature type="domain" description="UvrD-like helicase C-terminal" evidence="14">
    <location>
        <begin position="275"/>
        <end position="486"/>
    </location>
</feature>